<accession>A0ACC2AN28</accession>
<organism evidence="1 2">
    <name type="scientific">Diphasiastrum complanatum</name>
    <name type="common">Issler's clubmoss</name>
    <name type="synonym">Lycopodium complanatum</name>
    <dbReference type="NCBI Taxonomy" id="34168"/>
    <lineage>
        <taxon>Eukaryota</taxon>
        <taxon>Viridiplantae</taxon>
        <taxon>Streptophyta</taxon>
        <taxon>Embryophyta</taxon>
        <taxon>Tracheophyta</taxon>
        <taxon>Lycopodiopsida</taxon>
        <taxon>Lycopodiales</taxon>
        <taxon>Lycopodiaceae</taxon>
        <taxon>Lycopodioideae</taxon>
        <taxon>Diphasiastrum</taxon>
    </lineage>
</organism>
<gene>
    <name evidence="1" type="ORF">O6H91_20G017600</name>
</gene>
<proteinExistence type="predicted"/>
<name>A0ACC2AN28_DIPCM</name>
<comment type="caution">
    <text evidence="1">The sequence shown here is derived from an EMBL/GenBank/DDBJ whole genome shotgun (WGS) entry which is preliminary data.</text>
</comment>
<dbReference type="Proteomes" id="UP001162992">
    <property type="component" value="Chromosome 20"/>
</dbReference>
<evidence type="ECO:0000313" key="1">
    <source>
        <dbReference type="EMBL" id="KAJ7518974.1"/>
    </source>
</evidence>
<sequence length="310" mass="32751">MIWARSLYPCCGNFALRKPNDAGAMAVVFGLLLLLIVEQVAGTAAGGGILKLNHRYSGIEGSSLKSGGRGMSQQYFQRLLEHDQARHGRFLTSAVDFPLGGTFDPSVAGLYYTEVGLGTPSKQYVVQVDTGSDVLWVNCQPCVGCPTKSDLGVPLSFYDPHTSSSQSLQCSDPLCAVGKSVNEASCTSENTCAYSFEYGDGSTAEGYYIRDAFQYEQLDGSNSRSNATTEVVFGCSFNQSGQLSSSSQAVDGIMGFGQLDLSVPSQLAAQGKAPHKFAHCLNGEQSGGGILVIGDVVVADMQFTPLVPNA</sequence>
<evidence type="ECO:0000313" key="2">
    <source>
        <dbReference type="Proteomes" id="UP001162992"/>
    </source>
</evidence>
<protein>
    <submittedName>
        <fullName evidence="1">Uncharacterized protein</fullName>
    </submittedName>
</protein>
<reference evidence="2" key="1">
    <citation type="journal article" date="2024" name="Proc. Natl. Acad. Sci. U.S.A.">
        <title>Extraordinary preservation of gene collinearity over three hundred million years revealed in homosporous lycophytes.</title>
        <authorList>
            <person name="Li C."/>
            <person name="Wickell D."/>
            <person name="Kuo L.Y."/>
            <person name="Chen X."/>
            <person name="Nie B."/>
            <person name="Liao X."/>
            <person name="Peng D."/>
            <person name="Ji J."/>
            <person name="Jenkins J."/>
            <person name="Williams M."/>
            <person name="Shu S."/>
            <person name="Plott C."/>
            <person name="Barry K."/>
            <person name="Rajasekar S."/>
            <person name="Grimwood J."/>
            <person name="Han X."/>
            <person name="Sun S."/>
            <person name="Hou Z."/>
            <person name="He W."/>
            <person name="Dai G."/>
            <person name="Sun C."/>
            <person name="Schmutz J."/>
            <person name="Leebens-Mack J.H."/>
            <person name="Li F.W."/>
            <person name="Wang L."/>
        </authorList>
    </citation>
    <scope>NUCLEOTIDE SEQUENCE [LARGE SCALE GENOMIC DNA]</scope>
    <source>
        <strain evidence="2">cv. PW_Plant_1</strain>
    </source>
</reference>
<keyword evidence="2" id="KW-1185">Reference proteome</keyword>
<dbReference type="EMBL" id="CM055111">
    <property type="protein sequence ID" value="KAJ7518974.1"/>
    <property type="molecule type" value="Genomic_DNA"/>
</dbReference>